<gene>
    <name evidence="3" type="ORF">ATP06_0227080</name>
    <name evidence="2" type="ORF">AVL48_31795</name>
</gene>
<evidence type="ECO:0000313" key="2">
    <source>
        <dbReference type="EMBL" id="KZB84790.1"/>
    </source>
</evidence>
<feature type="coiled-coil region" evidence="1">
    <location>
        <begin position="22"/>
        <end position="49"/>
    </location>
</feature>
<name>A0A154ML62_9PSEU</name>
<dbReference type="RefSeq" id="WP_061989689.1">
    <property type="nucleotide sequence ID" value="NZ_FOPQ01000028.1"/>
</dbReference>
<dbReference type="AlphaFoldDB" id="A0A154ML62"/>
<accession>A0A154ML62</accession>
<organism evidence="2 4">
    <name type="scientific">Amycolatopsis regifaucium</name>
    <dbReference type="NCBI Taxonomy" id="546365"/>
    <lineage>
        <taxon>Bacteria</taxon>
        <taxon>Bacillati</taxon>
        <taxon>Actinomycetota</taxon>
        <taxon>Actinomycetes</taxon>
        <taxon>Pseudonocardiales</taxon>
        <taxon>Pseudonocardiaceae</taxon>
        <taxon>Amycolatopsis</taxon>
    </lineage>
</organism>
<evidence type="ECO:0000313" key="4">
    <source>
        <dbReference type="Proteomes" id="UP000076321"/>
    </source>
</evidence>
<evidence type="ECO:0000313" key="3">
    <source>
        <dbReference type="EMBL" id="OKA05228.1"/>
    </source>
</evidence>
<keyword evidence="5" id="KW-1185">Reference proteome</keyword>
<reference evidence="3 5" key="2">
    <citation type="submission" date="2016-11" db="EMBL/GenBank/DDBJ databases">
        <title>Genome sequencing of Amycolatopsis regifaucium.</title>
        <authorList>
            <person name="Mayilraj S."/>
            <person name="Kaur N."/>
        </authorList>
    </citation>
    <scope>NUCLEOTIDE SEQUENCE [LARGE SCALE GENOMIC DNA]</scope>
    <source>
        <strain evidence="3 5">GY080</strain>
    </source>
</reference>
<evidence type="ECO:0000256" key="1">
    <source>
        <dbReference type="SAM" id="Coils"/>
    </source>
</evidence>
<evidence type="ECO:0000313" key="5">
    <source>
        <dbReference type="Proteomes" id="UP000186883"/>
    </source>
</evidence>
<reference evidence="2 4" key="1">
    <citation type="submission" date="2015-12" db="EMBL/GenBank/DDBJ databases">
        <title>Amycolatopsis regifaucium genome sequencing and assembly.</title>
        <authorList>
            <person name="Mayilraj S."/>
        </authorList>
    </citation>
    <scope>NUCLEOTIDE SEQUENCE [LARGE SCALE GENOMIC DNA]</scope>
    <source>
        <strain evidence="2 4">GY080</strain>
    </source>
</reference>
<dbReference type="Proteomes" id="UP000186883">
    <property type="component" value="Unassembled WGS sequence"/>
</dbReference>
<proteinExistence type="predicted"/>
<protein>
    <submittedName>
        <fullName evidence="2">Uncharacterized protein</fullName>
    </submittedName>
</protein>
<dbReference type="EMBL" id="LQCI01000013">
    <property type="protein sequence ID" value="KZB84790.1"/>
    <property type="molecule type" value="Genomic_DNA"/>
</dbReference>
<dbReference type="EMBL" id="LOBU02000018">
    <property type="protein sequence ID" value="OKA05228.1"/>
    <property type="molecule type" value="Genomic_DNA"/>
</dbReference>
<comment type="caution">
    <text evidence="2">The sequence shown here is derived from an EMBL/GenBank/DDBJ whole genome shotgun (WGS) entry which is preliminary data.</text>
</comment>
<keyword evidence="1" id="KW-0175">Coiled coil</keyword>
<dbReference type="Proteomes" id="UP000076321">
    <property type="component" value="Unassembled WGS sequence"/>
</dbReference>
<sequence>MNAGALAASASMMVTTTAFREGAEQLQAAAALEERMVALQRQATALTQSLHREIGKLNPEQELWRADTSPDLDDYVNEFAAEPGILRLAWDEDRTVLLSRKVYATVLDLVDAPISARRAVWRKYNEAEQAVQMSRAPVAVDQEVRRAQFVLRAKVLARRAAQFTADVLQGIHSEQAFIGQLKVLKDRAGLSNRTLAARLHDRAGKDAPAASTLGDWFTGDRLPPVGEPVMRMLIETLLDHLDGDLDAELLDRHMHLWRALIAQRHAPDLLASPLRDAVERLTWLQENATGRSENYQEGLNVAISTLKSFIVTGTPAGQKPKKTSDN</sequence>